<feature type="transmembrane region" description="Helical" evidence="11">
    <location>
        <begin position="209"/>
        <end position="225"/>
    </location>
</feature>
<keyword evidence="4" id="KW-0050">Antiport</keyword>
<dbReference type="InterPro" id="IPR006153">
    <property type="entry name" value="Cation/H_exchanger_TM"/>
</dbReference>
<evidence type="ECO:0000256" key="5">
    <source>
        <dbReference type="ARBA" id="ARBA00022692"/>
    </source>
</evidence>
<evidence type="ECO:0000256" key="2">
    <source>
        <dbReference type="ARBA" id="ARBA00005551"/>
    </source>
</evidence>
<evidence type="ECO:0000256" key="10">
    <source>
        <dbReference type="ARBA" id="ARBA00023201"/>
    </source>
</evidence>
<evidence type="ECO:0000256" key="1">
    <source>
        <dbReference type="ARBA" id="ARBA00004141"/>
    </source>
</evidence>
<protein>
    <submittedName>
        <fullName evidence="13">Cation:proton antiporter</fullName>
    </submittedName>
</protein>
<dbReference type="RefSeq" id="WP_278429359.1">
    <property type="nucleotide sequence ID" value="NZ_DOLB01000136.1"/>
</dbReference>
<proteinExistence type="inferred from homology"/>
<organism evidence="13 14">
    <name type="scientific">Caldanaerobacter subterraneus</name>
    <dbReference type="NCBI Taxonomy" id="911092"/>
    <lineage>
        <taxon>Bacteria</taxon>
        <taxon>Bacillati</taxon>
        <taxon>Bacillota</taxon>
        <taxon>Clostridia</taxon>
        <taxon>Thermoanaerobacterales</taxon>
        <taxon>Thermoanaerobacteraceae</taxon>
        <taxon>Caldanaerobacter</taxon>
    </lineage>
</organism>
<dbReference type="GO" id="GO:0015297">
    <property type="term" value="F:antiporter activity"/>
    <property type="evidence" value="ECO:0007669"/>
    <property type="project" value="UniProtKB-KW"/>
</dbReference>
<keyword evidence="8" id="KW-0406">Ion transport</keyword>
<feature type="transmembrane region" description="Helical" evidence="11">
    <location>
        <begin position="52"/>
        <end position="69"/>
    </location>
</feature>
<evidence type="ECO:0000313" key="14">
    <source>
        <dbReference type="Proteomes" id="UP000264445"/>
    </source>
</evidence>
<feature type="transmembrane region" description="Helical" evidence="11">
    <location>
        <begin position="143"/>
        <end position="168"/>
    </location>
</feature>
<keyword evidence="10" id="KW-0739">Sodium transport</keyword>
<feature type="transmembrane region" description="Helical" evidence="11">
    <location>
        <begin position="112"/>
        <end position="131"/>
    </location>
</feature>
<evidence type="ECO:0000256" key="11">
    <source>
        <dbReference type="SAM" id="Phobius"/>
    </source>
</evidence>
<evidence type="ECO:0000256" key="6">
    <source>
        <dbReference type="ARBA" id="ARBA00022989"/>
    </source>
</evidence>
<dbReference type="InterPro" id="IPR038770">
    <property type="entry name" value="Na+/solute_symporter_sf"/>
</dbReference>
<evidence type="ECO:0000256" key="7">
    <source>
        <dbReference type="ARBA" id="ARBA00023053"/>
    </source>
</evidence>
<feature type="domain" description="Cation/H+ exchanger transmembrane" evidence="12">
    <location>
        <begin position="14"/>
        <end position="370"/>
    </location>
</feature>
<dbReference type="EMBL" id="DOLB01000136">
    <property type="protein sequence ID" value="HBT49926.1"/>
    <property type="molecule type" value="Genomic_DNA"/>
</dbReference>
<dbReference type="Gene3D" id="1.20.1530.20">
    <property type="match status" value="1"/>
</dbReference>
<feature type="transmembrane region" description="Helical" evidence="11">
    <location>
        <begin position="76"/>
        <end position="100"/>
    </location>
</feature>
<feature type="transmembrane region" description="Helical" evidence="11">
    <location>
        <begin position="28"/>
        <end position="46"/>
    </location>
</feature>
<dbReference type="Proteomes" id="UP000264445">
    <property type="component" value="Unassembled WGS sequence"/>
</dbReference>
<dbReference type="PANTHER" id="PTHR43562:SF3">
    <property type="entry name" value="SODIUM ION_PROTON EXCHANGER (EUROFUNG)"/>
    <property type="match status" value="1"/>
</dbReference>
<dbReference type="AlphaFoldDB" id="A0A357VNZ4"/>
<accession>A0A357VNZ4</accession>
<name>A0A357VNZ4_9THEO</name>
<dbReference type="GO" id="GO:0016020">
    <property type="term" value="C:membrane"/>
    <property type="evidence" value="ECO:0007669"/>
    <property type="project" value="UniProtKB-SubCell"/>
</dbReference>
<evidence type="ECO:0000256" key="8">
    <source>
        <dbReference type="ARBA" id="ARBA00023065"/>
    </source>
</evidence>
<comment type="similarity">
    <text evidence="2">Belongs to the monovalent cation:proton antiporter 2 (CPA2) transporter (TC 2.A.37) family.</text>
</comment>
<evidence type="ECO:0000313" key="13">
    <source>
        <dbReference type="EMBL" id="HBT49926.1"/>
    </source>
</evidence>
<keyword evidence="9 11" id="KW-0472">Membrane</keyword>
<dbReference type="Pfam" id="PF00999">
    <property type="entry name" value="Na_H_Exchanger"/>
    <property type="match status" value="1"/>
</dbReference>
<keyword evidence="3" id="KW-0813">Transport</keyword>
<gene>
    <name evidence="13" type="ORF">DEA61_08985</name>
</gene>
<feature type="transmembrane region" description="Helical" evidence="11">
    <location>
        <begin position="180"/>
        <end position="197"/>
    </location>
</feature>
<evidence type="ECO:0000256" key="4">
    <source>
        <dbReference type="ARBA" id="ARBA00022449"/>
    </source>
</evidence>
<feature type="transmembrane region" description="Helical" evidence="11">
    <location>
        <begin position="260"/>
        <end position="275"/>
    </location>
</feature>
<keyword evidence="5 11" id="KW-0812">Transmembrane</keyword>
<keyword evidence="7" id="KW-0915">Sodium</keyword>
<dbReference type="GO" id="GO:1902600">
    <property type="term" value="P:proton transmembrane transport"/>
    <property type="evidence" value="ECO:0007669"/>
    <property type="project" value="InterPro"/>
</dbReference>
<sequence length="382" mass="40313">MTLLELAIILGISRISGYMAARLNQMNVLGQIIAGLLIGPSVFGLVHSDHVLEYMAEIGVVLLMFLAGLETDTSELIASGFSSTVIAAGGVIVPFAAGAWVGLAAGVTLPEALFLGTMLTATSVSITVQALREMGKLNSKEGIAIMAAAVIDDVIGIIVLTFVTGYISGGTRILPLMEKIGVFAVAVAVIAVVLRRYSERIVEVMRPGTRIITFALVLCFSMAYFAEKADIAAITGAYIAGLILSNYSTKEKIVRGVEEIAYLFFTPIFFISIGLKTDVRAVLGDIGFSLLVIAIAVLGKVIGCGLTARLVGFNWSEGFTVGVGMVPRGEVALIIANLGLKKGIVSQRIFGVSVLMVLVTSLIAPPLLKLFFHRAENTKNGE</sequence>
<keyword evidence="6 11" id="KW-1133">Transmembrane helix</keyword>
<feature type="transmembrane region" description="Helical" evidence="11">
    <location>
        <begin position="349"/>
        <end position="368"/>
    </location>
</feature>
<feature type="transmembrane region" description="Helical" evidence="11">
    <location>
        <begin position="231"/>
        <end position="248"/>
    </location>
</feature>
<evidence type="ECO:0000259" key="12">
    <source>
        <dbReference type="Pfam" id="PF00999"/>
    </source>
</evidence>
<dbReference type="GO" id="GO:0006814">
    <property type="term" value="P:sodium ion transport"/>
    <property type="evidence" value="ECO:0007669"/>
    <property type="project" value="UniProtKB-KW"/>
</dbReference>
<reference evidence="13 14" key="1">
    <citation type="journal article" date="2018" name="Nat. Biotechnol.">
        <title>A standardized bacterial taxonomy based on genome phylogeny substantially revises the tree of life.</title>
        <authorList>
            <person name="Parks D.H."/>
            <person name="Chuvochina M."/>
            <person name="Waite D.W."/>
            <person name="Rinke C."/>
            <person name="Skarshewski A."/>
            <person name="Chaumeil P.A."/>
            <person name="Hugenholtz P."/>
        </authorList>
    </citation>
    <scope>NUCLEOTIDE SEQUENCE [LARGE SCALE GENOMIC DNA]</scope>
    <source>
        <strain evidence="13">UBA12544</strain>
    </source>
</reference>
<comment type="subcellular location">
    <subcellularLocation>
        <location evidence="1">Membrane</location>
        <topology evidence="1">Multi-pass membrane protein</topology>
    </subcellularLocation>
</comment>
<evidence type="ECO:0000256" key="9">
    <source>
        <dbReference type="ARBA" id="ARBA00023136"/>
    </source>
</evidence>
<evidence type="ECO:0000256" key="3">
    <source>
        <dbReference type="ARBA" id="ARBA00022448"/>
    </source>
</evidence>
<dbReference type="PANTHER" id="PTHR43562">
    <property type="entry name" value="NAPA-TYPE SODIUM/HYDROGEN ANTIPORTER"/>
    <property type="match status" value="1"/>
</dbReference>
<comment type="caution">
    <text evidence="13">The sequence shown here is derived from an EMBL/GenBank/DDBJ whole genome shotgun (WGS) entry which is preliminary data.</text>
</comment>